<evidence type="ECO:0000313" key="1">
    <source>
        <dbReference type="EMBL" id="SNS49133.1"/>
    </source>
</evidence>
<dbReference type="InterPro" id="IPR009097">
    <property type="entry name" value="Cyclic_Pdiesterase"/>
</dbReference>
<sequence length="178" mass="21289">MMSEALYFIAVLPPPKIQNEITGLKHEISEKYESKHALKSPPHITLHMPFKWKEKRYDELADLMRNLNSDLEPFEVQLKGFDFFEPRVVFVDVVENQMLEEVQKNVVNACRKQLKLDNANYKNRPFHPHVTIGFRDLKKRMFYEAKKEFEKREVSFEFPVNEIALLKHDGKKWNIHKF</sequence>
<dbReference type="Proteomes" id="UP000198393">
    <property type="component" value="Unassembled WGS sequence"/>
</dbReference>
<reference evidence="1 2" key="1">
    <citation type="submission" date="2017-06" db="EMBL/GenBank/DDBJ databases">
        <authorList>
            <person name="Kim H.J."/>
            <person name="Triplett B.A."/>
        </authorList>
    </citation>
    <scope>NUCLEOTIDE SEQUENCE [LARGE SCALE GENOMIC DNA]</scope>
    <source>
        <strain evidence="1 2">DSM 19307</strain>
    </source>
</reference>
<accession>A0A239EYM5</accession>
<dbReference type="EMBL" id="FZPD01000001">
    <property type="protein sequence ID" value="SNS49133.1"/>
    <property type="molecule type" value="Genomic_DNA"/>
</dbReference>
<dbReference type="GO" id="GO:0016874">
    <property type="term" value="F:ligase activity"/>
    <property type="evidence" value="ECO:0007669"/>
    <property type="project" value="UniProtKB-KW"/>
</dbReference>
<dbReference type="OrthoDB" id="1951600at2"/>
<dbReference type="Pfam" id="PF13563">
    <property type="entry name" value="2_5_RNA_ligase2"/>
    <property type="match status" value="1"/>
</dbReference>
<protein>
    <submittedName>
        <fullName evidence="1">2'-5' RNA ligase</fullName>
    </submittedName>
</protein>
<evidence type="ECO:0000313" key="2">
    <source>
        <dbReference type="Proteomes" id="UP000198393"/>
    </source>
</evidence>
<keyword evidence="2" id="KW-1185">Reference proteome</keyword>
<dbReference type="SUPFAM" id="SSF55144">
    <property type="entry name" value="LigT-like"/>
    <property type="match status" value="1"/>
</dbReference>
<dbReference type="PANTHER" id="PTHR40037:SF1">
    <property type="entry name" value="PHOSPHOESTERASE SAOUHSC_00951-RELATED"/>
    <property type="match status" value="1"/>
</dbReference>
<name>A0A239EYM5_EKHLU</name>
<dbReference type="InterPro" id="IPR050580">
    <property type="entry name" value="2H_phosphoesterase_YjcG-like"/>
</dbReference>
<dbReference type="PANTHER" id="PTHR40037">
    <property type="entry name" value="PHOSPHOESTERASE YJCG-RELATED"/>
    <property type="match status" value="1"/>
</dbReference>
<proteinExistence type="predicted"/>
<dbReference type="RefSeq" id="WP_089355141.1">
    <property type="nucleotide sequence ID" value="NZ_FZPD01000001.1"/>
</dbReference>
<gene>
    <name evidence="1" type="ORF">SAMN05421640_0368</name>
</gene>
<organism evidence="1 2">
    <name type="scientific">Ekhidna lutea</name>
    <dbReference type="NCBI Taxonomy" id="447679"/>
    <lineage>
        <taxon>Bacteria</taxon>
        <taxon>Pseudomonadati</taxon>
        <taxon>Bacteroidota</taxon>
        <taxon>Cytophagia</taxon>
        <taxon>Cytophagales</taxon>
        <taxon>Reichenbachiellaceae</taxon>
        <taxon>Ekhidna</taxon>
    </lineage>
</organism>
<keyword evidence="1" id="KW-0436">Ligase</keyword>
<dbReference type="Gene3D" id="3.90.1140.10">
    <property type="entry name" value="Cyclic phosphodiesterase"/>
    <property type="match status" value="1"/>
</dbReference>
<dbReference type="AlphaFoldDB" id="A0A239EYM5"/>